<feature type="compositionally biased region" description="Polar residues" evidence="1">
    <location>
        <begin position="49"/>
        <end position="76"/>
    </location>
</feature>
<proteinExistence type="predicted"/>
<name>A0ABC8UST6_9AQUA</name>
<evidence type="ECO:0000256" key="1">
    <source>
        <dbReference type="SAM" id="MobiDB-lite"/>
    </source>
</evidence>
<organism evidence="2 3">
    <name type="scientific">Ilex paraguariensis</name>
    <name type="common">yerba mate</name>
    <dbReference type="NCBI Taxonomy" id="185542"/>
    <lineage>
        <taxon>Eukaryota</taxon>
        <taxon>Viridiplantae</taxon>
        <taxon>Streptophyta</taxon>
        <taxon>Embryophyta</taxon>
        <taxon>Tracheophyta</taxon>
        <taxon>Spermatophyta</taxon>
        <taxon>Magnoliopsida</taxon>
        <taxon>eudicotyledons</taxon>
        <taxon>Gunneridae</taxon>
        <taxon>Pentapetalae</taxon>
        <taxon>asterids</taxon>
        <taxon>campanulids</taxon>
        <taxon>Aquifoliales</taxon>
        <taxon>Aquifoliaceae</taxon>
        <taxon>Ilex</taxon>
    </lineage>
</organism>
<feature type="compositionally biased region" description="Low complexity" evidence="1">
    <location>
        <begin position="77"/>
        <end position="87"/>
    </location>
</feature>
<reference evidence="2 3" key="1">
    <citation type="submission" date="2024-02" db="EMBL/GenBank/DDBJ databases">
        <authorList>
            <person name="Vignale AGUSTIN F."/>
            <person name="Sosa J E."/>
            <person name="Modenutti C."/>
        </authorList>
    </citation>
    <scope>NUCLEOTIDE SEQUENCE [LARGE SCALE GENOMIC DNA]</scope>
</reference>
<accession>A0ABC8UST6</accession>
<feature type="region of interest" description="Disordered" evidence="1">
    <location>
        <begin position="29"/>
        <end position="87"/>
    </location>
</feature>
<keyword evidence="3" id="KW-1185">Reference proteome</keyword>
<gene>
    <name evidence="2" type="ORF">ILEXP_LOCUS54435</name>
</gene>
<protein>
    <submittedName>
        <fullName evidence="2">Uncharacterized protein</fullName>
    </submittedName>
</protein>
<dbReference type="EMBL" id="CAUOFW020008852">
    <property type="protein sequence ID" value="CAK9184142.1"/>
    <property type="molecule type" value="Genomic_DNA"/>
</dbReference>
<evidence type="ECO:0000313" key="3">
    <source>
        <dbReference type="Proteomes" id="UP001642360"/>
    </source>
</evidence>
<dbReference type="AlphaFoldDB" id="A0ABC8UST6"/>
<sequence>MEFVEERLGDRLKQIERDDMKVLNRQTDFEHSIGTSKGMSRLRKDESTEANSFVHSSSFVQQRVTAATSSNRGGPTSSLSSNALSPS</sequence>
<evidence type="ECO:0000313" key="2">
    <source>
        <dbReference type="EMBL" id="CAK9184142.1"/>
    </source>
</evidence>
<dbReference type="Proteomes" id="UP001642360">
    <property type="component" value="Unassembled WGS sequence"/>
</dbReference>
<comment type="caution">
    <text evidence="2">The sequence shown here is derived from an EMBL/GenBank/DDBJ whole genome shotgun (WGS) entry which is preliminary data.</text>
</comment>